<dbReference type="Gene3D" id="1.10.10.10">
    <property type="entry name" value="Winged helix-like DNA-binding domain superfamily/Winged helix DNA-binding domain"/>
    <property type="match status" value="1"/>
</dbReference>
<proteinExistence type="predicted"/>
<dbReference type="Pfam" id="PF04703">
    <property type="entry name" value="FaeA"/>
    <property type="match status" value="1"/>
</dbReference>
<dbReference type="AlphaFoldDB" id="A8M8V2"/>
<reference evidence="3 4" key="1">
    <citation type="submission" date="2007-10" db="EMBL/GenBank/DDBJ databases">
        <title>Complete sequence of Caldivirga maquilingensis IC-167.</title>
        <authorList>
            <consortium name="US DOE Joint Genome Institute"/>
            <person name="Copeland A."/>
            <person name="Lucas S."/>
            <person name="Lapidus A."/>
            <person name="Barry K."/>
            <person name="Glavina del Rio T."/>
            <person name="Dalin E."/>
            <person name="Tice H."/>
            <person name="Pitluck S."/>
            <person name="Saunders E."/>
            <person name="Brettin T."/>
            <person name="Bruce D."/>
            <person name="Detter J.C."/>
            <person name="Han C."/>
            <person name="Schmutz J."/>
            <person name="Larimer F."/>
            <person name="Land M."/>
            <person name="Hauser L."/>
            <person name="Kyrpides N."/>
            <person name="Ivanova N."/>
            <person name="Biddle J.F."/>
            <person name="Zhang Z."/>
            <person name="Fitz-Gibbon S.T."/>
            <person name="Lowe T.M."/>
            <person name="Saltikov C."/>
            <person name="House C.H."/>
            <person name="Richardson P."/>
        </authorList>
    </citation>
    <scope>NUCLEOTIDE SEQUENCE [LARGE SCALE GENOMIC DNA]</scope>
    <source>
        <strain evidence="4">ATCC 700844 / DSM 13496 / JCM 10307 / IC-167</strain>
    </source>
</reference>
<dbReference type="EMBL" id="CP000852">
    <property type="protein sequence ID" value="ABW02171.1"/>
    <property type="molecule type" value="Genomic_DNA"/>
</dbReference>
<evidence type="ECO:0000256" key="1">
    <source>
        <dbReference type="ARBA" id="ARBA00023015"/>
    </source>
</evidence>
<evidence type="ECO:0000313" key="4">
    <source>
        <dbReference type="Proteomes" id="UP000001137"/>
    </source>
</evidence>
<accession>A8M8V2</accession>
<dbReference type="RefSeq" id="WP_012186390.1">
    <property type="nucleotide sequence ID" value="NC_009954.1"/>
</dbReference>
<dbReference type="HOGENOM" id="CLU_183485_0_0_2"/>
<dbReference type="Proteomes" id="UP000001137">
    <property type="component" value="Chromosome"/>
</dbReference>
<dbReference type="STRING" id="397948.Cmaq_1345"/>
<evidence type="ECO:0000256" key="2">
    <source>
        <dbReference type="ARBA" id="ARBA00023163"/>
    </source>
</evidence>
<gene>
    <name evidence="3" type="ordered locus">Cmaq_1345</name>
</gene>
<dbReference type="OrthoDB" id="31063at2157"/>
<dbReference type="eggNOG" id="arCOG00741">
    <property type="taxonomic scope" value="Archaea"/>
</dbReference>
<keyword evidence="4" id="KW-1185">Reference proteome</keyword>
<dbReference type="InterPro" id="IPR036390">
    <property type="entry name" value="WH_DNA-bd_sf"/>
</dbReference>
<dbReference type="GeneID" id="5708870"/>
<dbReference type="InterPro" id="IPR036388">
    <property type="entry name" value="WH-like_DNA-bd_sf"/>
</dbReference>
<dbReference type="SUPFAM" id="SSF46785">
    <property type="entry name" value="Winged helix' DNA-binding domain"/>
    <property type="match status" value="1"/>
</dbReference>
<sequence length="84" mass="9819">MPRKQTNKILERKNDILEIIRKRGEVSTNDLVKTTGLSHSQVFYILRLLQRDGAIREIKRGKVAYWRIVEQGHEATESEDTDII</sequence>
<protein>
    <submittedName>
        <fullName evidence="3">FaeA family protein</fullName>
    </submittedName>
</protein>
<keyword evidence="2" id="KW-0804">Transcription</keyword>
<dbReference type="GO" id="GO:0006355">
    <property type="term" value="P:regulation of DNA-templated transcription"/>
    <property type="evidence" value="ECO:0007669"/>
    <property type="project" value="InterPro"/>
</dbReference>
<keyword evidence="1" id="KW-0805">Transcription regulation</keyword>
<dbReference type="InterPro" id="IPR006793">
    <property type="entry name" value="FaeA"/>
</dbReference>
<dbReference type="KEGG" id="cma:Cmaq_1345"/>
<organism evidence="3 4">
    <name type="scientific">Caldivirga maquilingensis (strain ATCC 700844 / DSM 13496 / JCM 10307 / IC-167)</name>
    <dbReference type="NCBI Taxonomy" id="397948"/>
    <lineage>
        <taxon>Archaea</taxon>
        <taxon>Thermoproteota</taxon>
        <taxon>Thermoprotei</taxon>
        <taxon>Thermoproteales</taxon>
        <taxon>Thermoproteaceae</taxon>
        <taxon>Caldivirga</taxon>
    </lineage>
</organism>
<evidence type="ECO:0000313" key="3">
    <source>
        <dbReference type="EMBL" id="ABW02171.1"/>
    </source>
</evidence>
<name>A8M8V2_CALMQ</name>